<feature type="region of interest" description="Disordered" evidence="1">
    <location>
        <begin position="110"/>
        <end position="209"/>
    </location>
</feature>
<feature type="compositionally biased region" description="Basic and acidic residues" evidence="1">
    <location>
        <begin position="129"/>
        <end position="153"/>
    </location>
</feature>
<keyword evidence="3" id="KW-1185">Reference proteome</keyword>
<feature type="compositionally biased region" description="Basic and acidic residues" evidence="1">
    <location>
        <begin position="162"/>
        <end position="171"/>
    </location>
</feature>
<dbReference type="AlphaFoldDB" id="A0A1R2CRY5"/>
<reference evidence="2 3" key="1">
    <citation type="submission" date="2016-11" db="EMBL/GenBank/DDBJ databases">
        <title>The macronuclear genome of Stentor coeruleus: a giant cell with tiny introns.</title>
        <authorList>
            <person name="Slabodnick M."/>
            <person name="Ruby J.G."/>
            <person name="Reiff S.B."/>
            <person name="Swart E.C."/>
            <person name="Gosai S."/>
            <person name="Prabakaran S."/>
            <person name="Witkowska E."/>
            <person name="Larue G.E."/>
            <person name="Fisher S."/>
            <person name="Freeman R.M."/>
            <person name="Gunawardena J."/>
            <person name="Chu W."/>
            <person name="Stover N.A."/>
            <person name="Gregory B.D."/>
            <person name="Nowacki M."/>
            <person name="Derisi J."/>
            <person name="Roy S.W."/>
            <person name="Marshall W.F."/>
            <person name="Sood P."/>
        </authorList>
    </citation>
    <scope>NUCLEOTIDE SEQUENCE [LARGE SCALE GENOMIC DNA]</scope>
    <source>
        <strain evidence="2">WM001</strain>
    </source>
</reference>
<dbReference type="Proteomes" id="UP000187209">
    <property type="component" value="Unassembled WGS sequence"/>
</dbReference>
<organism evidence="2 3">
    <name type="scientific">Stentor coeruleus</name>
    <dbReference type="NCBI Taxonomy" id="5963"/>
    <lineage>
        <taxon>Eukaryota</taxon>
        <taxon>Sar</taxon>
        <taxon>Alveolata</taxon>
        <taxon>Ciliophora</taxon>
        <taxon>Postciliodesmatophora</taxon>
        <taxon>Heterotrichea</taxon>
        <taxon>Heterotrichida</taxon>
        <taxon>Stentoridae</taxon>
        <taxon>Stentor</taxon>
    </lineage>
</organism>
<accession>A0A1R2CRY5</accession>
<dbReference type="OrthoDB" id="326470at2759"/>
<gene>
    <name evidence="2" type="ORF">SteCoe_5674</name>
</gene>
<feature type="compositionally biased region" description="Polar residues" evidence="1">
    <location>
        <begin position="236"/>
        <end position="248"/>
    </location>
</feature>
<proteinExistence type="predicted"/>
<sequence>MDDDIYAFIGIKPSSNLKKSSSSNRVNTLADHGVSSSARINTLKIKQKAHDMKEMRSVPQINEKSRKIAENLKRERLDIITKHEERHEDKAYEPVQEPVRISVNILKQLEKFEDPTPPPPDLKSMNVQERSKYWKEQKDKKLEEQRKAKKDQELNGCTFKPKKVEQQEFDVRPPSGPKVQEKKPANGKMQNEKTHSLKTASSLGRLDSQNVETESLAMLLKGKDFTKPAPSGPAMKNTNNISNPSKNSDYLALSPAQGVRIKQGFLSDLAKPKGK</sequence>
<feature type="region of interest" description="Disordered" evidence="1">
    <location>
        <begin position="223"/>
        <end position="250"/>
    </location>
</feature>
<feature type="compositionally biased region" description="Polar residues" evidence="1">
    <location>
        <begin position="197"/>
        <end position="209"/>
    </location>
</feature>
<evidence type="ECO:0000313" key="3">
    <source>
        <dbReference type="Proteomes" id="UP000187209"/>
    </source>
</evidence>
<evidence type="ECO:0000313" key="2">
    <source>
        <dbReference type="EMBL" id="OMJ91771.1"/>
    </source>
</evidence>
<comment type="caution">
    <text evidence="2">The sequence shown here is derived from an EMBL/GenBank/DDBJ whole genome shotgun (WGS) entry which is preliminary data.</text>
</comment>
<feature type="compositionally biased region" description="Basic and acidic residues" evidence="1">
    <location>
        <begin position="179"/>
        <end position="195"/>
    </location>
</feature>
<evidence type="ECO:0000256" key="1">
    <source>
        <dbReference type="SAM" id="MobiDB-lite"/>
    </source>
</evidence>
<protein>
    <submittedName>
        <fullName evidence="2">Uncharacterized protein</fullName>
    </submittedName>
</protein>
<dbReference type="EMBL" id="MPUH01000075">
    <property type="protein sequence ID" value="OMJ91771.1"/>
    <property type="molecule type" value="Genomic_DNA"/>
</dbReference>
<name>A0A1R2CRY5_9CILI</name>